<dbReference type="PANTHER" id="PTHR24559">
    <property type="entry name" value="TRANSPOSON TY3-I GAG-POL POLYPROTEIN"/>
    <property type="match status" value="1"/>
</dbReference>
<accession>A0AAV7FAY6</accession>
<organism evidence="2 3">
    <name type="scientific">Aristolochia fimbriata</name>
    <name type="common">White veined hardy Dutchman's pipe vine</name>
    <dbReference type="NCBI Taxonomy" id="158543"/>
    <lineage>
        <taxon>Eukaryota</taxon>
        <taxon>Viridiplantae</taxon>
        <taxon>Streptophyta</taxon>
        <taxon>Embryophyta</taxon>
        <taxon>Tracheophyta</taxon>
        <taxon>Spermatophyta</taxon>
        <taxon>Magnoliopsida</taxon>
        <taxon>Magnoliidae</taxon>
        <taxon>Piperales</taxon>
        <taxon>Aristolochiaceae</taxon>
        <taxon>Aristolochia</taxon>
    </lineage>
</organism>
<dbReference type="InterPro" id="IPR000477">
    <property type="entry name" value="RT_dom"/>
</dbReference>
<dbReference type="Proteomes" id="UP000825729">
    <property type="component" value="Unassembled WGS sequence"/>
</dbReference>
<keyword evidence="3" id="KW-1185">Reference proteome</keyword>
<comment type="caution">
    <text evidence="2">The sequence shown here is derived from an EMBL/GenBank/DDBJ whole genome shotgun (WGS) entry which is preliminary data.</text>
</comment>
<dbReference type="Pfam" id="PF00078">
    <property type="entry name" value="RVT_1"/>
    <property type="match status" value="1"/>
</dbReference>
<gene>
    <name evidence="2" type="ORF">H6P81_002870</name>
</gene>
<dbReference type="PANTHER" id="PTHR24559:SF439">
    <property type="entry name" value="RETROTRANSPOSON, UNCLASSIFIED-LIKE PROTEIN"/>
    <property type="match status" value="1"/>
</dbReference>
<evidence type="ECO:0000259" key="1">
    <source>
        <dbReference type="Pfam" id="PF00078"/>
    </source>
</evidence>
<sequence length="246" mass="28363">MVNHISVAEDNQEDDEFVMKEAPSTFEEGGQSTVDELKKVNLGTKEDPRPTFLSTLLSAEEEVDYMSLLREYNDIFSWNYMKMLGLDPQVAVHKLAVHPFVRPVKQSQRHFRPELVKYPSWIANIVPVRKKNGQIQVCIDFRDLNKACPKDDFPVPITELMVDTTTGHEHLSFMDGSSGYNQIRIDPKDEELTAFRTLKGIFCYKVMSLGLKNAVATYQRAMQNIFDEFLRKRVECYVDDLVVKTM</sequence>
<protein>
    <recommendedName>
        <fullName evidence="1">Reverse transcriptase domain-containing protein</fullName>
    </recommendedName>
</protein>
<evidence type="ECO:0000313" key="2">
    <source>
        <dbReference type="EMBL" id="KAG9458362.1"/>
    </source>
</evidence>
<reference evidence="2 3" key="1">
    <citation type="submission" date="2021-07" db="EMBL/GenBank/DDBJ databases">
        <title>The Aristolochia fimbriata genome: insights into angiosperm evolution, floral development and chemical biosynthesis.</title>
        <authorList>
            <person name="Jiao Y."/>
        </authorList>
    </citation>
    <scope>NUCLEOTIDE SEQUENCE [LARGE SCALE GENOMIC DNA]</scope>
    <source>
        <strain evidence="2">IBCAS-2021</strain>
        <tissue evidence="2">Leaf</tissue>
    </source>
</reference>
<dbReference type="EMBL" id="JAINDJ010000002">
    <property type="protein sequence ID" value="KAG9458362.1"/>
    <property type="molecule type" value="Genomic_DNA"/>
</dbReference>
<dbReference type="CDD" id="cd01647">
    <property type="entry name" value="RT_LTR"/>
    <property type="match status" value="1"/>
</dbReference>
<name>A0AAV7FAY6_ARIFI</name>
<dbReference type="Gene3D" id="3.30.70.270">
    <property type="match status" value="1"/>
</dbReference>
<dbReference type="AlphaFoldDB" id="A0AAV7FAY6"/>
<dbReference type="InterPro" id="IPR043502">
    <property type="entry name" value="DNA/RNA_pol_sf"/>
</dbReference>
<dbReference type="SUPFAM" id="SSF56672">
    <property type="entry name" value="DNA/RNA polymerases"/>
    <property type="match status" value="1"/>
</dbReference>
<dbReference type="InterPro" id="IPR043128">
    <property type="entry name" value="Rev_trsase/Diguanyl_cyclase"/>
</dbReference>
<feature type="domain" description="Reverse transcriptase" evidence="1">
    <location>
        <begin position="128"/>
        <end position="243"/>
    </location>
</feature>
<proteinExistence type="predicted"/>
<evidence type="ECO:0000313" key="3">
    <source>
        <dbReference type="Proteomes" id="UP000825729"/>
    </source>
</evidence>
<dbReference type="InterPro" id="IPR053134">
    <property type="entry name" value="RNA-dir_DNA_polymerase"/>
</dbReference>
<dbReference type="Gene3D" id="3.10.10.10">
    <property type="entry name" value="HIV Type 1 Reverse Transcriptase, subunit A, domain 1"/>
    <property type="match status" value="1"/>
</dbReference>